<dbReference type="CDD" id="cd13537">
    <property type="entry name" value="PBP2_YvgL_like"/>
    <property type="match status" value="1"/>
</dbReference>
<accession>A0A916W308</accession>
<gene>
    <name evidence="6" type="primary">yvgL</name>
    <name evidence="6" type="ORF">GCM10008025_02280</name>
</gene>
<dbReference type="EMBL" id="BMEY01000001">
    <property type="protein sequence ID" value="GGA61884.1"/>
    <property type="molecule type" value="Genomic_DNA"/>
</dbReference>
<evidence type="ECO:0000313" key="6">
    <source>
        <dbReference type="EMBL" id="GGA61884.1"/>
    </source>
</evidence>
<feature type="binding site" evidence="5">
    <location>
        <position position="193"/>
    </location>
    <ligand>
        <name>molybdate</name>
        <dbReference type="ChEBI" id="CHEBI:36264"/>
    </ligand>
</feature>
<organism evidence="6 7">
    <name type="scientific">Ornithinibacillus halotolerans</name>
    <dbReference type="NCBI Taxonomy" id="1274357"/>
    <lineage>
        <taxon>Bacteria</taxon>
        <taxon>Bacillati</taxon>
        <taxon>Bacillota</taxon>
        <taxon>Bacilli</taxon>
        <taxon>Bacillales</taxon>
        <taxon>Bacillaceae</taxon>
        <taxon>Ornithinibacillus</taxon>
    </lineage>
</organism>
<dbReference type="InterPro" id="IPR041879">
    <property type="entry name" value="YvgL-like_PBP2"/>
</dbReference>
<dbReference type="GO" id="GO:0015689">
    <property type="term" value="P:molybdate ion transport"/>
    <property type="evidence" value="ECO:0007669"/>
    <property type="project" value="InterPro"/>
</dbReference>
<keyword evidence="3 5" id="KW-0479">Metal-binding</keyword>
<evidence type="ECO:0000256" key="3">
    <source>
        <dbReference type="ARBA" id="ARBA00022723"/>
    </source>
</evidence>
<evidence type="ECO:0000256" key="5">
    <source>
        <dbReference type="PIRSR" id="PIRSR004846-1"/>
    </source>
</evidence>
<dbReference type="GO" id="GO:0046872">
    <property type="term" value="F:metal ion binding"/>
    <property type="evidence" value="ECO:0007669"/>
    <property type="project" value="UniProtKB-KW"/>
</dbReference>
<feature type="binding site" evidence="5">
    <location>
        <position position="148"/>
    </location>
    <ligand>
        <name>molybdate</name>
        <dbReference type="ChEBI" id="CHEBI:36264"/>
    </ligand>
</feature>
<dbReference type="AlphaFoldDB" id="A0A916W308"/>
<comment type="similarity">
    <text evidence="1">Belongs to the bacterial solute-binding protein ModA family.</text>
</comment>
<dbReference type="PIRSF" id="PIRSF004846">
    <property type="entry name" value="ModA"/>
    <property type="match status" value="1"/>
</dbReference>
<reference evidence="6" key="1">
    <citation type="journal article" date="2014" name="Int. J. Syst. Evol. Microbiol.">
        <title>Complete genome sequence of Corynebacterium casei LMG S-19264T (=DSM 44701T), isolated from a smear-ripened cheese.</title>
        <authorList>
            <consortium name="US DOE Joint Genome Institute (JGI-PGF)"/>
            <person name="Walter F."/>
            <person name="Albersmeier A."/>
            <person name="Kalinowski J."/>
            <person name="Ruckert C."/>
        </authorList>
    </citation>
    <scope>NUCLEOTIDE SEQUENCE</scope>
    <source>
        <strain evidence="6">CGMCC 1.12408</strain>
    </source>
</reference>
<evidence type="ECO:0000313" key="7">
    <source>
        <dbReference type="Proteomes" id="UP000613512"/>
    </source>
</evidence>
<dbReference type="Gene3D" id="3.40.190.10">
    <property type="entry name" value="Periplasmic binding protein-like II"/>
    <property type="match status" value="2"/>
</dbReference>
<dbReference type="PANTHER" id="PTHR30632:SF0">
    <property type="entry name" value="SULFATE-BINDING PROTEIN"/>
    <property type="match status" value="1"/>
</dbReference>
<dbReference type="InterPro" id="IPR005950">
    <property type="entry name" value="ModA"/>
</dbReference>
<dbReference type="NCBIfam" id="TIGR01256">
    <property type="entry name" value="modA"/>
    <property type="match status" value="1"/>
</dbReference>
<keyword evidence="4" id="KW-0732">Signal</keyword>
<dbReference type="PROSITE" id="PS51257">
    <property type="entry name" value="PROKAR_LIPOPROTEIN"/>
    <property type="match status" value="1"/>
</dbReference>
<keyword evidence="6" id="KW-0449">Lipoprotein</keyword>
<keyword evidence="7" id="KW-1185">Reference proteome</keyword>
<protein>
    <submittedName>
        <fullName evidence="6">ABC transporter substrate-binding lipoprotein YvgL</fullName>
    </submittedName>
</protein>
<sequence length="257" mass="28862">MVRRIRVFVIITLVIILLSACSANSESNTELTISAAVSLKEPLEIIKEGFEREYPHIKLRFNFGGSGSLQQQISQGAPADLFFSAAEDKFEILIDEELIMNEFNISFLENELVLIVPKDNPLKVTSFQDLIHNRIDYVSIGTPETVPAGMYAKEVFKSLGIWNKVEDKLVYAKDVRQVLSYVETGNVAAGVVYRTDAMQSDKVSIMETANSNDHSSIIYPVGIINGTKHAEAAEQFYHYLQESTTIEVFKYHGFLIK</sequence>
<keyword evidence="2 5" id="KW-0500">Molybdenum</keyword>
<evidence type="ECO:0000256" key="1">
    <source>
        <dbReference type="ARBA" id="ARBA00009175"/>
    </source>
</evidence>
<dbReference type="PANTHER" id="PTHR30632">
    <property type="entry name" value="MOLYBDATE-BINDING PERIPLASMIC PROTEIN"/>
    <property type="match status" value="1"/>
</dbReference>
<comment type="caution">
    <text evidence="6">The sequence shown here is derived from an EMBL/GenBank/DDBJ whole genome shotgun (WGS) entry which is preliminary data.</text>
</comment>
<feature type="binding site" evidence="5">
    <location>
        <position position="175"/>
    </location>
    <ligand>
        <name>molybdate</name>
        <dbReference type="ChEBI" id="CHEBI:36264"/>
    </ligand>
</feature>
<dbReference type="GO" id="GO:1901359">
    <property type="term" value="F:tungstate binding"/>
    <property type="evidence" value="ECO:0007669"/>
    <property type="project" value="UniProtKB-ARBA"/>
</dbReference>
<dbReference type="GO" id="GO:0030973">
    <property type="term" value="F:molybdate ion binding"/>
    <property type="evidence" value="ECO:0007669"/>
    <property type="project" value="TreeGrafter"/>
</dbReference>
<dbReference type="SUPFAM" id="SSF53850">
    <property type="entry name" value="Periplasmic binding protein-like II"/>
    <property type="match status" value="1"/>
</dbReference>
<proteinExistence type="inferred from homology"/>
<evidence type="ECO:0000256" key="4">
    <source>
        <dbReference type="ARBA" id="ARBA00022729"/>
    </source>
</evidence>
<evidence type="ECO:0000256" key="2">
    <source>
        <dbReference type="ARBA" id="ARBA00022505"/>
    </source>
</evidence>
<dbReference type="InterPro" id="IPR050682">
    <property type="entry name" value="ModA/WtpA"/>
</dbReference>
<reference evidence="6" key="2">
    <citation type="submission" date="2020-09" db="EMBL/GenBank/DDBJ databases">
        <authorList>
            <person name="Sun Q."/>
            <person name="Zhou Y."/>
        </authorList>
    </citation>
    <scope>NUCLEOTIDE SEQUENCE</scope>
    <source>
        <strain evidence="6">CGMCC 1.12408</strain>
    </source>
</reference>
<dbReference type="RefSeq" id="WP_188382841.1">
    <property type="nucleotide sequence ID" value="NZ_BMEY01000001.1"/>
</dbReference>
<dbReference type="FunFam" id="3.40.190.10:FF:000035">
    <property type="entry name" value="Molybdate ABC transporter substrate-binding protein"/>
    <property type="match status" value="1"/>
</dbReference>
<feature type="binding site" evidence="5">
    <location>
        <position position="38"/>
    </location>
    <ligand>
        <name>molybdate</name>
        <dbReference type="ChEBI" id="CHEBI:36264"/>
    </ligand>
</feature>
<name>A0A916W308_9BACI</name>
<dbReference type="Proteomes" id="UP000613512">
    <property type="component" value="Unassembled WGS sequence"/>
</dbReference>
<feature type="binding site" evidence="5">
    <location>
        <position position="66"/>
    </location>
    <ligand>
        <name>molybdate</name>
        <dbReference type="ChEBI" id="CHEBI:36264"/>
    </ligand>
</feature>
<dbReference type="Pfam" id="PF13531">
    <property type="entry name" value="SBP_bac_11"/>
    <property type="match status" value="1"/>
</dbReference>